<gene>
    <name evidence="2" type="ORF">PHLGIDRAFT_10802</name>
</gene>
<dbReference type="SUPFAM" id="SSF51182">
    <property type="entry name" value="RmlC-like cupins"/>
    <property type="match status" value="1"/>
</dbReference>
<evidence type="ECO:0000313" key="3">
    <source>
        <dbReference type="Proteomes" id="UP000053257"/>
    </source>
</evidence>
<dbReference type="AlphaFoldDB" id="A0A0C3P0T5"/>
<feature type="domain" description="DUF985" evidence="1">
    <location>
        <begin position="22"/>
        <end position="174"/>
    </location>
</feature>
<sequence>MTILSPANVVSKHLSYTNSNSEIIALLKMHKHPEGGYYAETDRQPEQIPSPFADGQLRPLATSIYYLLTCDASQGVFHMNKSATMHVHHQGRAEYTLIHPTRPPRIETVRQIVGPNIDAGETLQLMVGSNVWKKSKLLDEDVRAAERDGALRERTGCLITEVVFPGFHWEDHEYLTKSALQALWGGGSGWEEWLPFVKNE</sequence>
<dbReference type="InterPro" id="IPR039935">
    <property type="entry name" value="YML079W-like"/>
</dbReference>
<dbReference type="EMBL" id="KN840447">
    <property type="protein sequence ID" value="KIP11359.1"/>
    <property type="molecule type" value="Genomic_DNA"/>
</dbReference>
<evidence type="ECO:0000259" key="1">
    <source>
        <dbReference type="Pfam" id="PF06172"/>
    </source>
</evidence>
<dbReference type="CDD" id="cd06121">
    <property type="entry name" value="cupin_YML079wp"/>
    <property type="match status" value="1"/>
</dbReference>
<name>A0A0C3P0T5_PHLG1</name>
<proteinExistence type="predicted"/>
<dbReference type="HOGENOM" id="CLU_097615_0_0_1"/>
<dbReference type="Proteomes" id="UP000053257">
    <property type="component" value="Unassembled WGS sequence"/>
</dbReference>
<dbReference type="InterPro" id="IPR011051">
    <property type="entry name" value="RmlC_Cupin_sf"/>
</dbReference>
<keyword evidence="3" id="KW-1185">Reference proteome</keyword>
<dbReference type="Pfam" id="PF06172">
    <property type="entry name" value="Cupin_5"/>
    <property type="match status" value="1"/>
</dbReference>
<evidence type="ECO:0000313" key="2">
    <source>
        <dbReference type="EMBL" id="KIP11359.1"/>
    </source>
</evidence>
<organism evidence="2 3">
    <name type="scientific">Phlebiopsis gigantea (strain 11061_1 CR5-6)</name>
    <name type="common">White-rot fungus</name>
    <name type="synonym">Peniophora gigantea</name>
    <dbReference type="NCBI Taxonomy" id="745531"/>
    <lineage>
        <taxon>Eukaryota</taxon>
        <taxon>Fungi</taxon>
        <taxon>Dikarya</taxon>
        <taxon>Basidiomycota</taxon>
        <taxon>Agaricomycotina</taxon>
        <taxon>Agaricomycetes</taxon>
        <taxon>Polyporales</taxon>
        <taxon>Phanerochaetaceae</taxon>
        <taxon>Phlebiopsis</taxon>
    </lineage>
</organism>
<dbReference type="PANTHER" id="PTHR33387:SF3">
    <property type="entry name" value="DUF985 DOMAIN-CONTAINING PROTEIN"/>
    <property type="match status" value="1"/>
</dbReference>
<dbReference type="PANTHER" id="PTHR33387">
    <property type="entry name" value="RMLC-LIKE JELLY ROLL FOLD PROTEIN"/>
    <property type="match status" value="1"/>
</dbReference>
<protein>
    <recommendedName>
        <fullName evidence="1">DUF985 domain-containing protein</fullName>
    </recommendedName>
</protein>
<dbReference type="Gene3D" id="2.60.120.10">
    <property type="entry name" value="Jelly Rolls"/>
    <property type="match status" value="1"/>
</dbReference>
<dbReference type="InterPro" id="IPR014710">
    <property type="entry name" value="RmlC-like_jellyroll"/>
</dbReference>
<dbReference type="OrthoDB" id="6614653at2759"/>
<accession>A0A0C3P0T5</accession>
<reference evidence="2 3" key="1">
    <citation type="journal article" date="2014" name="PLoS Genet.">
        <title>Analysis of the Phlebiopsis gigantea genome, transcriptome and secretome provides insight into its pioneer colonization strategies of wood.</title>
        <authorList>
            <person name="Hori C."/>
            <person name="Ishida T."/>
            <person name="Igarashi K."/>
            <person name="Samejima M."/>
            <person name="Suzuki H."/>
            <person name="Master E."/>
            <person name="Ferreira P."/>
            <person name="Ruiz-Duenas F.J."/>
            <person name="Held B."/>
            <person name="Canessa P."/>
            <person name="Larrondo L.F."/>
            <person name="Schmoll M."/>
            <person name="Druzhinina I.S."/>
            <person name="Kubicek C.P."/>
            <person name="Gaskell J.A."/>
            <person name="Kersten P."/>
            <person name="St John F."/>
            <person name="Glasner J."/>
            <person name="Sabat G."/>
            <person name="Splinter BonDurant S."/>
            <person name="Syed K."/>
            <person name="Yadav J."/>
            <person name="Mgbeahuruike A.C."/>
            <person name="Kovalchuk A."/>
            <person name="Asiegbu F.O."/>
            <person name="Lackner G."/>
            <person name="Hoffmeister D."/>
            <person name="Rencoret J."/>
            <person name="Gutierrez A."/>
            <person name="Sun H."/>
            <person name="Lindquist E."/>
            <person name="Barry K."/>
            <person name="Riley R."/>
            <person name="Grigoriev I.V."/>
            <person name="Henrissat B."/>
            <person name="Kues U."/>
            <person name="Berka R.M."/>
            <person name="Martinez A.T."/>
            <person name="Covert S.F."/>
            <person name="Blanchette R.A."/>
            <person name="Cullen D."/>
        </authorList>
    </citation>
    <scope>NUCLEOTIDE SEQUENCE [LARGE SCALE GENOMIC DNA]</scope>
    <source>
        <strain evidence="2 3">11061_1 CR5-6</strain>
    </source>
</reference>
<dbReference type="InterPro" id="IPR009327">
    <property type="entry name" value="Cupin_DUF985"/>
</dbReference>